<keyword evidence="5" id="KW-1185">Reference proteome</keyword>
<feature type="signal peptide" evidence="2">
    <location>
        <begin position="1"/>
        <end position="22"/>
    </location>
</feature>
<dbReference type="Gene3D" id="3.10.100.10">
    <property type="entry name" value="Mannose-Binding Protein A, subunit A"/>
    <property type="match status" value="2"/>
</dbReference>
<dbReference type="InterPro" id="IPR005532">
    <property type="entry name" value="SUMF_dom"/>
</dbReference>
<feature type="domain" description="PKD/Chitinase" evidence="3">
    <location>
        <begin position="40"/>
        <end position="127"/>
    </location>
</feature>
<dbReference type="PANTHER" id="PTHR23150">
    <property type="entry name" value="SULFATASE MODIFYING FACTOR 1, 2"/>
    <property type="match status" value="1"/>
</dbReference>
<dbReference type="OrthoDB" id="9768004at2"/>
<dbReference type="EMBL" id="FMUX01000021">
    <property type="protein sequence ID" value="SCY78570.1"/>
    <property type="molecule type" value="Genomic_DNA"/>
</dbReference>
<dbReference type="Pfam" id="PF03781">
    <property type="entry name" value="FGE-sulfatase"/>
    <property type="match status" value="1"/>
</dbReference>
<evidence type="ECO:0000313" key="4">
    <source>
        <dbReference type="EMBL" id="SCY78570.1"/>
    </source>
</evidence>
<proteinExistence type="predicted"/>
<dbReference type="AlphaFoldDB" id="A0A1G5IS45"/>
<dbReference type="Pfam" id="PF22352">
    <property type="entry name" value="K319L-like_PKD"/>
    <property type="match status" value="2"/>
</dbReference>
<sequence length="807" mass="87625">MAMKKRAAAMIAALCLMGMVGCGGSGDSGGDTPPENKAPVASVEEADIKARVGDTVDLSAGSSSDEDNDTLTYAWTLDKAPSGSTAELSDPEIPYPSFVPDKLGMYRFKLVVSDGKAESAPAYVTVITGFTREVGEGVILEFAYIPPGTFTMGSPLDEPERDPKETPHEVTLTKGYYMMTTEMTNRQWETIDKGVAAPVTIESEKPAKIDSGRAEGFLENLNTYPEWVYHLPTEAQWEYAARAGSEEAFANGAFSAENLDKVGWYSVNSGGQKHEVALKEPNAWGLYDMHGNVREMCFDRWDGVTPYAVEPVVDPTGADTGDPVVRGGAYNSTEAGCRSATRETGELDDPGDPYYPNNIGFRLVRELETLPVADPGVEGTTVVGSPFQLDGSGSYDPDGYLLTYQWKLISAPEGSTARLSGETRANASLTPDIPGYYTFELTVDDGHSAPVSKALTMDAHVIDKVVLFPLYNEFTGELGEGGRTGADELVKYYYWLPWHAQKIHAFLSVTEEDCIKNMPKNFGFPDNIPVYIKEDRTTYGAVKVAENWADLMDGSLPASLDELGGLGTKKNTWWSGSKPDGTLADNCNGWTEGDGSTRGAVGSFDSADKSWLSYHSAVSGYEPDDSNDRNDLVGIAVITRSVHTPDKLRLFATGKTHETDAGGREGIDRLCREDANRPQGMPNTFGFVTVSQYDYLLNLPERYGFPTDIPITSPDGETVIANNWADLFDGTIEVALRVAGVFEGSREEYWWSGSELDGTPRATASNWTRKGDSVNATFGHHGSTDGRWLEFDTETATAKLPFLGIGF</sequence>
<dbReference type="SMART" id="SM00089">
    <property type="entry name" value="PKD"/>
    <property type="match status" value="2"/>
</dbReference>
<gene>
    <name evidence="4" type="ORF">SAMN05216233_12187</name>
</gene>
<dbReference type="InterPro" id="IPR016187">
    <property type="entry name" value="CTDL_fold"/>
</dbReference>
<dbReference type="PANTHER" id="PTHR23150:SF19">
    <property type="entry name" value="FORMYLGLYCINE-GENERATING ENZYME"/>
    <property type="match status" value="1"/>
</dbReference>
<dbReference type="InterPro" id="IPR016186">
    <property type="entry name" value="C-type_lectin-like/link_sf"/>
</dbReference>
<dbReference type="STRING" id="419481.SAMN05216233_12187"/>
<dbReference type="InterPro" id="IPR022409">
    <property type="entry name" value="PKD/Chitinase_dom"/>
</dbReference>
<reference evidence="4 5" key="1">
    <citation type="submission" date="2016-10" db="EMBL/GenBank/DDBJ databases">
        <authorList>
            <person name="de Groot N.N."/>
        </authorList>
    </citation>
    <scope>NUCLEOTIDE SEQUENCE [LARGE SCALE GENOMIC DNA]</scope>
    <source>
        <strain evidence="4 5">AA1</strain>
    </source>
</reference>
<dbReference type="GO" id="GO:0120147">
    <property type="term" value="F:formylglycine-generating oxidase activity"/>
    <property type="evidence" value="ECO:0007669"/>
    <property type="project" value="TreeGrafter"/>
</dbReference>
<feature type="domain" description="PKD/Chitinase" evidence="3">
    <location>
        <begin position="372"/>
        <end position="462"/>
    </location>
</feature>
<accession>A0A1G5IS45</accession>
<dbReference type="InterPro" id="IPR013783">
    <property type="entry name" value="Ig-like_fold"/>
</dbReference>
<dbReference type="Proteomes" id="UP000198870">
    <property type="component" value="Unassembled WGS sequence"/>
</dbReference>
<dbReference type="InterPro" id="IPR042095">
    <property type="entry name" value="SUMF_sf"/>
</dbReference>
<evidence type="ECO:0000313" key="5">
    <source>
        <dbReference type="Proteomes" id="UP000198870"/>
    </source>
</evidence>
<dbReference type="InterPro" id="IPR051043">
    <property type="entry name" value="Sulfatase_Mod_Factor_Kinase"/>
</dbReference>
<dbReference type="SUPFAM" id="SSF56436">
    <property type="entry name" value="C-type lectin-like"/>
    <property type="match status" value="1"/>
</dbReference>
<dbReference type="SUPFAM" id="SSF49299">
    <property type="entry name" value="PKD domain"/>
    <property type="match status" value="2"/>
</dbReference>
<dbReference type="Gene3D" id="2.60.40.10">
    <property type="entry name" value="Immunoglobulins"/>
    <property type="match status" value="2"/>
</dbReference>
<feature type="chain" id="PRO_5011528459" evidence="2">
    <location>
        <begin position="23"/>
        <end position="807"/>
    </location>
</feature>
<feature type="region of interest" description="Disordered" evidence="1">
    <location>
        <begin position="312"/>
        <end position="353"/>
    </location>
</feature>
<organism evidence="4 5">
    <name type="scientific">Desulfoluna spongiiphila</name>
    <dbReference type="NCBI Taxonomy" id="419481"/>
    <lineage>
        <taxon>Bacteria</taxon>
        <taxon>Pseudomonadati</taxon>
        <taxon>Thermodesulfobacteriota</taxon>
        <taxon>Desulfobacteria</taxon>
        <taxon>Desulfobacterales</taxon>
        <taxon>Desulfolunaceae</taxon>
        <taxon>Desulfoluna</taxon>
    </lineage>
</organism>
<protein>
    <submittedName>
        <fullName evidence="4">Formylglycine-generating enzyme, required for sulfatase activity, contains SUMF1/FGE domain</fullName>
    </submittedName>
</protein>
<evidence type="ECO:0000259" key="3">
    <source>
        <dbReference type="SMART" id="SM00089"/>
    </source>
</evidence>
<keyword evidence="2" id="KW-0732">Signal</keyword>
<dbReference type="PROSITE" id="PS51257">
    <property type="entry name" value="PROKAR_LIPOPROTEIN"/>
    <property type="match status" value="1"/>
</dbReference>
<name>A0A1G5IS45_9BACT</name>
<dbReference type="Gene3D" id="3.90.1580.10">
    <property type="entry name" value="paralog of FGE (formylglycine-generating enzyme)"/>
    <property type="match status" value="1"/>
</dbReference>
<dbReference type="InterPro" id="IPR035986">
    <property type="entry name" value="PKD_dom_sf"/>
</dbReference>
<evidence type="ECO:0000256" key="1">
    <source>
        <dbReference type="SAM" id="MobiDB-lite"/>
    </source>
</evidence>
<evidence type="ECO:0000256" key="2">
    <source>
        <dbReference type="SAM" id="SignalP"/>
    </source>
</evidence>